<dbReference type="CDD" id="cd01285">
    <property type="entry name" value="nucleoside_deaminase"/>
    <property type="match status" value="1"/>
</dbReference>
<evidence type="ECO:0000256" key="1">
    <source>
        <dbReference type="ARBA" id="ARBA00010669"/>
    </source>
</evidence>
<keyword evidence="5 8" id="KW-0378">Hydrolase</keyword>
<dbReference type="InterPro" id="IPR028883">
    <property type="entry name" value="tRNA_aden_deaminase"/>
</dbReference>
<dbReference type="AlphaFoldDB" id="A0A495V4S7"/>
<dbReference type="InterPro" id="IPR016192">
    <property type="entry name" value="APOBEC/CMP_deaminase_Zn-bd"/>
</dbReference>
<dbReference type="PROSITE" id="PS00903">
    <property type="entry name" value="CYT_DCMP_DEAMINASES_1"/>
    <property type="match status" value="1"/>
</dbReference>
<accession>A0A495V4S7</accession>
<comment type="subunit">
    <text evidence="2 8">Homodimer.</text>
</comment>
<comment type="caution">
    <text evidence="10">The sequence shown here is derived from an EMBL/GenBank/DDBJ whole genome shotgun (WGS) entry which is preliminary data.</text>
</comment>
<dbReference type="EC" id="3.5.4.33" evidence="8"/>
<name>A0A495V4S7_9GAMM</name>
<dbReference type="PROSITE" id="PS51747">
    <property type="entry name" value="CYT_DCMP_DEAMINASES_2"/>
    <property type="match status" value="1"/>
</dbReference>
<keyword evidence="4 8" id="KW-0479">Metal-binding</keyword>
<dbReference type="NCBIfam" id="NF008113">
    <property type="entry name" value="PRK10860.1"/>
    <property type="match status" value="1"/>
</dbReference>
<comment type="catalytic activity">
    <reaction evidence="7 8">
        <text>adenosine(34) in tRNA + H2O + H(+) = inosine(34) in tRNA + NH4(+)</text>
        <dbReference type="Rhea" id="RHEA:43168"/>
        <dbReference type="Rhea" id="RHEA-COMP:10373"/>
        <dbReference type="Rhea" id="RHEA-COMP:10374"/>
        <dbReference type="ChEBI" id="CHEBI:15377"/>
        <dbReference type="ChEBI" id="CHEBI:15378"/>
        <dbReference type="ChEBI" id="CHEBI:28938"/>
        <dbReference type="ChEBI" id="CHEBI:74411"/>
        <dbReference type="ChEBI" id="CHEBI:82852"/>
        <dbReference type="EC" id="3.5.4.33"/>
    </reaction>
</comment>
<dbReference type="Proteomes" id="UP000274556">
    <property type="component" value="Unassembled WGS sequence"/>
</dbReference>
<dbReference type="FunFam" id="3.40.140.10:FF:000005">
    <property type="entry name" value="tRNA-specific adenosine deaminase"/>
    <property type="match status" value="1"/>
</dbReference>
<organism evidence="10 11">
    <name type="scientific">Thiocapsa rosea</name>
    <dbReference type="NCBI Taxonomy" id="69360"/>
    <lineage>
        <taxon>Bacteria</taxon>
        <taxon>Pseudomonadati</taxon>
        <taxon>Pseudomonadota</taxon>
        <taxon>Gammaproteobacteria</taxon>
        <taxon>Chromatiales</taxon>
        <taxon>Chromatiaceae</taxon>
        <taxon>Thiocapsa</taxon>
    </lineage>
</organism>
<evidence type="ECO:0000256" key="6">
    <source>
        <dbReference type="ARBA" id="ARBA00022833"/>
    </source>
</evidence>
<evidence type="ECO:0000313" key="11">
    <source>
        <dbReference type="Proteomes" id="UP000274556"/>
    </source>
</evidence>
<feature type="domain" description="CMP/dCMP-type deaminase" evidence="9">
    <location>
        <begin position="6"/>
        <end position="117"/>
    </location>
</feature>
<dbReference type="PANTHER" id="PTHR11079:SF202">
    <property type="entry name" value="TRNA-SPECIFIC ADENOSINE DEAMINASE"/>
    <property type="match status" value="1"/>
</dbReference>
<dbReference type="PANTHER" id="PTHR11079">
    <property type="entry name" value="CYTOSINE DEAMINASE FAMILY MEMBER"/>
    <property type="match status" value="1"/>
</dbReference>
<dbReference type="EMBL" id="RBXL01000001">
    <property type="protein sequence ID" value="RKT43337.1"/>
    <property type="molecule type" value="Genomic_DNA"/>
</dbReference>
<feature type="binding site" evidence="8">
    <location>
        <position position="57"/>
    </location>
    <ligand>
        <name>Zn(2+)</name>
        <dbReference type="ChEBI" id="CHEBI:29105"/>
        <note>catalytic</note>
    </ligand>
</feature>
<dbReference type="HAMAP" id="MF_00972">
    <property type="entry name" value="tRNA_aden_deaminase"/>
    <property type="match status" value="1"/>
</dbReference>
<sequence>MNPSKETDDHWMHLALTLAHRAAAEGEVPVGAVLVLNNELIGEGWNRPIGAHDATAHAEIQALRDAGQRLGNYRLPGTTLYVTLEPCVMCAGAIIHARVGEVVFGASDPKAGACGSLFDILPSDGRFNHRTGCRGGILADACGETLRGFFQARRRRQTLPTIDK</sequence>
<evidence type="ECO:0000256" key="3">
    <source>
        <dbReference type="ARBA" id="ARBA00022694"/>
    </source>
</evidence>
<keyword evidence="11" id="KW-1185">Reference proteome</keyword>
<dbReference type="GO" id="GO:0052717">
    <property type="term" value="F:tRNA-specific adenosine-34 deaminase activity"/>
    <property type="evidence" value="ECO:0007669"/>
    <property type="project" value="UniProtKB-UniRule"/>
</dbReference>
<dbReference type="OrthoDB" id="9802676at2"/>
<feature type="binding site" evidence="8">
    <location>
        <position position="87"/>
    </location>
    <ligand>
        <name>Zn(2+)</name>
        <dbReference type="ChEBI" id="CHEBI:29105"/>
        <note>catalytic</note>
    </ligand>
</feature>
<dbReference type="SUPFAM" id="SSF53927">
    <property type="entry name" value="Cytidine deaminase-like"/>
    <property type="match status" value="1"/>
</dbReference>
<comment type="cofactor">
    <cofactor evidence="8">
        <name>Zn(2+)</name>
        <dbReference type="ChEBI" id="CHEBI:29105"/>
    </cofactor>
    <text evidence="8">Binds 1 zinc ion per subunit.</text>
</comment>
<dbReference type="RefSeq" id="WP_120795931.1">
    <property type="nucleotide sequence ID" value="NZ_RBXL01000001.1"/>
</dbReference>
<dbReference type="Gene3D" id="3.40.140.10">
    <property type="entry name" value="Cytidine Deaminase, domain 2"/>
    <property type="match status" value="1"/>
</dbReference>
<evidence type="ECO:0000259" key="9">
    <source>
        <dbReference type="PROSITE" id="PS51747"/>
    </source>
</evidence>
<evidence type="ECO:0000256" key="7">
    <source>
        <dbReference type="ARBA" id="ARBA00048045"/>
    </source>
</evidence>
<evidence type="ECO:0000256" key="8">
    <source>
        <dbReference type="HAMAP-Rule" id="MF_00972"/>
    </source>
</evidence>
<evidence type="ECO:0000256" key="5">
    <source>
        <dbReference type="ARBA" id="ARBA00022801"/>
    </source>
</evidence>
<dbReference type="InterPro" id="IPR002125">
    <property type="entry name" value="CMP_dCMP_dom"/>
</dbReference>
<keyword evidence="3 8" id="KW-0819">tRNA processing</keyword>
<feature type="active site" description="Proton donor" evidence="8">
    <location>
        <position position="59"/>
    </location>
</feature>
<gene>
    <name evidence="8" type="primary">tadA</name>
    <name evidence="10" type="ORF">BDD21_0662</name>
</gene>
<dbReference type="GO" id="GO:0002100">
    <property type="term" value="P:tRNA wobble adenosine to inosine editing"/>
    <property type="evidence" value="ECO:0007669"/>
    <property type="project" value="UniProtKB-UniRule"/>
</dbReference>
<evidence type="ECO:0000256" key="4">
    <source>
        <dbReference type="ARBA" id="ARBA00022723"/>
    </source>
</evidence>
<protein>
    <recommendedName>
        <fullName evidence="8">tRNA-specific adenosine deaminase</fullName>
        <ecNumber evidence="8">3.5.4.33</ecNumber>
    </recommendedName>
</protein>
<dbReference type="GO" id="GO:0008270">
    <property type="term" value="F:zinc ion binding"/>
    <property type="evidence" value="ECO:0007669"/>
    <property type="project" value="UniProtKB-UniRule"/>
</dbReference>
<comment type="function">
    <text evidence="8">Catalyzes the deamination of adenosine to inosine at the wobble position 34 of tRNA(Arg2).</text>
</comment>
<comment type="similarity">
    <text evidence="1">Belongs to the cytidine and deoxycytidylate deaminase family. ADAT2 subfamily.</text>
</comment>
<reference evidence="10 11" key="1">
    <citation type="submission" date="2018-10" db="EMBL/GenBank/DDBJ databases">
        <title>Genomic Encyclopedia of Archaeal and Bacterial Type Strains, Phase II (KMG-II): from individual species to whole genera.</title>
        <authorList>
            <person name="Goeker M."/>
        </authorList>
    </citation>
    <scope>NUCLEOTIDE SEQUENCE [LARGE SCALE GENOMIC DNA]</scope>
    <source>
        <strain evidence="10 11">DSM 235</strain>
    </source>
</reference>
<feature type="binding site" evidence="8">
    <location>
        <position position="90"/>
    </location>
    <ligand>
        <name>Zn(2+)</name>
        <dbReference type="ChEBI" id="CHEBI:29105"/>
        <note>catalytic</note>
    </ligand>
</feature>
<dbReference type="InterPro" id="IPR016193">
    <property type="entry name" value="Cytidine_deaminase-like"/>
</dbReference>
<evidence type="ECO:0000256" key="2">
    <source>
        <dbReference type="ARBA" id="ARBA00011738"/>
    </source>
</evidence>
<keyword evidence="6 8" id="KW-0862">Zinc</keyword>
<dbReference type="Pfam" id="PF00383">
    <property type="entry name" value="dCMP_cyt_deam_1"/>
    <property type="match status" value="1"/>
</dbReference>
<evidence type="ECO:0000313" key="10">
    <source>
        <dbReference type="EMBL" id="RKT43337.1"/>
    </source>
</evidence>
<proteinExistence type="inferred from homology"/>